<dbReference type="Pfam" id="PF07398">
    <property type="entry name" value="MDMPI_C"/>
    <property type="match status" value="1"/>
</dbReference>
<reference evidence="4" key="1">
    <citation type="journal article" date="2019" name="Int. J. Syst. Evol. Microbiol.">
        <title>The Global Catalogue of Microorganisms (GCM) 10K type strain sequencing project: providing services to taxonomists for standard genome sequencing and annotation.</title>
        <authorList>
            <consortium name="The Broad Institute Genomics Platform"/>
            <consortium name="The Broad Institute Genome Sequencing Center for Infectious Disease"/>
            <person name="Wu L."/>
            <person name="Ma J."/>
        </authorList>
    </citation>
    <scope>NUCLEOTIDE SEQUENCE [LARGE SCALE GENOMIC DNA]</scope>
    <source>
        <strain evidence="4">CGMCC 4.7367</strain>
    </source>
</reference>
<dbReference type="InterPro" id="IPR034660">
    <property type="entry name" value="DinB/YfiT-like"/>
</dbReference>
<sequence>MEVAGRITMVGFVDFVAQIETQASLMRSAALKAGPDAEVPTCPEWTVLKLVRHMAEVHTWAGQAVVTEPSSGRPEWPKAPRDWDEAISWWDKGLARLVERLREVPADRPAWTFHDEQVAGFWARRQAHETSIHRLDAELAAGAELPSLVFDSEFAADGIDEMLTIMMPRQLVLGRVVEATGHVLVHAADAGQAWEVWLAPGEPLVVTGVLDSAVNADATLAGTADAVYRALWGRPGHAIVSGDESLLAALPRP</sequence>
<feature type="domain" description="MDMPI C-terminal" evidence="1">
    <location>
        <begin position="153"/>
        <end position="248"/>
    </location>
</feature>
<evidence type="ECO:0000313" key="4">
    <source>
        <dbReference type="Proteomes" id="UP000605568"/>
    </source>
</evidence>
<dbReference type="SUPFAM" id="SSF109854">
    <property type="entry name" value="DinB/YfiT-like putative metalloenzymes"/>
    <property type="match status" value="1"/>
</dbReference>
<evidence type="ECO:0000259" key="1">
    <source>
        <dbReference type="Pfam" id="PF07398"/>
    </source>
</evidence>
<dbReference type="EMBL" id="BNAR01000003">
    <property type="protein sequence ID" value="GHH36984.1"/>
    <property type="molecule type" value="Genomic_DNA"/>
</dbReference>
<dbReference type="PANTHER" id="PTHR40758">
    <property type="entry name" value="CONSERVED PROTEIN"/>
    <property type="match status" value="1"/>
</dbReference>
<feature type="domain" description="Mycothiol-dependent maleylpyruvate isomerase metal-binding" evidence="2">
    <location>
        <begin position="25"/>
        <end position="137"/>
    </location>
</feature>
<dbReference type="PANTHER" id="PTHR40758:SF1">
    <property type="entry name" value="CONSERVED PROTEIN"/>
    <property type="match status" value="1"/>
</dbReference>
<dbReference type="InterPro" id="IPR010872">
    <property type="entry name" value="MDMPI_C-term_domain"/>
</dbReference>
<dbReference type="InterPro" id="IPR024344">
    <property type="entry name" value="MDMPI_metal-binding"/>
</dbReference>
<keyword evidence="4" id="KW-1185">Reference proteome</keyword>
<evidence type="ECO:0000259" key="2">
    <source>
        <dbReference type="Pfam" id="PF11716"/>
    </source>
</evidence>
<dbReference type="Proteomes" id="UP000605568">
    <property type="component" value="Unassembled WGS sequence"/>
</dbReference>
<comment type="caution">
    <text evidence="3">The sequence shown here is derived from an EMBL/GenBank/DDBJ whole genome shotgun (WGS) entry which is preliminary data.</text>
</comment>
<accession>A0ABQ3MC75</accession>
<dbReference type="Pfam" id="PF11716">
    <property type="entry name" value="MDMPI_N"/>
    <property type="match status" value="1"/>
</dbReference>
<protein>
    <recommendedName>
        <fullName evidence="5">TIGR03083 family protein</fullName>
    </recommendedName>
</protein>
<name>A0ABQ3MC75_9PSEU</name>
<dbReference type="InterPro" id="IPR017517">
    <property type="entry name" value="Maleyloyr_isom"/>
</dbReference>
<dbReference type="NCBIfam" id="TIGR03083">
    <property type="entry name" value="maleylpyruvate isomerase family mycothiol-dependent enzyme"/>
    <property type="match status" value="1"/>
</dbReference>
<gene>
    <name evidence="3" type="ORF">GCM10017774_25000</name>
</gene>
<evidence type="ECO:0000313" key="3">
    <source>
        <dbReference type="EMBL" id="GHH36984.1"/>
    </source>
</evidence>
<evidence type="ECO:0008006" key="5">
    <source>
        <dbReference type="Google" id="ProtNLM"/>
    </source>
</evidence>
<proteinExistence type="predicted"/>
<organism evidence="3 4">
    <name type="scientific">Lentzea cavernae</name>
    <dbReference type="NCBI Taxonomy" id="2020703"/>
    <lineage>
        <taxon>Bacteria</taxon>
        <taxon>Bacillati</taxon>
        <taxon>Actinomycetota</taxon>
        <taxon>Actinomycetes</taxon>
        <taxon>Pseudonocardiales</taxon>
        <taxon>Pseudonocardiaceae</taxon>
        <taxon>Lentzea</taxon>
    </lineage>
</organism>